<evidence type="ECO:0000313" key="2">
    <source>
        <dbReference type="Proteomes" id="UP001604336"/>
    </source>
</evidence>
<sequence length="262" mass="29939">MAVDENPFPQPIDVNMVIPNLDKFVFPIFKLVVNRGDDEPCLSTFEHLKRNAVGTERSRAIIESKVARLNALEDGEEEDIEALKEHPLKGECVEKSKFEHRKDDEDDDDVERLITIQFGTMSPVMPNNYLLANKFKNKEHDEEITKENKEAACLLECGECTSPGNQLIHSNDGEEDDEVIDIQDEIDLEAESRIRRVSYNNLLGQLYQEGNLVVGLLGEPYGRSFDYYVLYGMPTKKKMVHRAEKYGLPPKIVLPPTSWKEL</sequence>
<evidence type="ECO:0000313" key="1">
    <source>
        <dbReference type="EMBL" id="KAL2486670.1"/>
    </source>
</evidence>
<dbReference type="AlphaFoldDB" id="A0ABD1RE35"/>
<protein>
    <submittedName>
        <fullName evidence="1">Uncharacterized protein</fullName>
    </submittedName>
</protein>
<reference evidence="2" key="1">
    <citation type="submission" date="2024-07" db="EMBL/GenBank/DDBJ databases">
        <title>Two chromosome-level genome assemblies of Korean endemic species Abeliophyllum distichum and Forsythia ovata (Oleaceae).</title>
        <authorList>
            <person name="Jang H."/>
        </authorList>
    </citation>
    <scope>NUCLEOTIDE SEQUENCE [LARGE SCALE GENOMIC DNA]</scope>
</reference>
<dbReference type="EMBL" id="JBFOLK010000009">
    <property type="protein sequence ID" value="KAL2486670.1"/>
    <property type="molecule type" value="Genomic_DNA"/>
</dbReference>
<accession>A0ABD1RE35</accession>
<proteinExistence type="predicted"/>
<gene>
    <name evidence="1" type="ORF">Adt_31426</name>
</gene>
<keyword evidence="2" id="KW-1185">Reference proteome</keyword>
<comment type="caution">
    <text evidence="1">The sequence shown here is derived from an EMBL/GenBank/DDBJ whole genome shotgun (WGS) entry which is preliminary data.</text>
</comment>
<dbReference type="Proteomes" id="UP001604336">
    <property type="component" value="Unassembled WGS sequence"/>
</dbReference>
<organism evidence="1 2">
    <name type="scientific">Abeliophyllum distichum</name>
    <dbReference type="NCBI Taxonomy" id="126358"/>
    <lineage>
        <taxon>Eukaryota</taxon>
        <taxon>Viridiplantae</taxon>
        <taxon>Streptophyta</taxon>
        <taxon>Embryophyta</taxon>
        <taxon>Tracheophyta</taxon>
        <taxon>Spermatophyta</taxon>
        <taxon>Magnoliopsida</taxon>
        <taxon>eudicotyledons</taxon>
        <taxon>Gunneridae</taxon>
        <taxon>Pentapetalae</taxon>
        <taxon>asterids</taxon>
        <taxon>lamiids</taxon>
        <taxon>Lamiales</taxon>
        <taxon>Oleaceae</taxon>
        <taxon>Forsythieae</taxon>
        <taxon>Abeliophyllum</taxon>
    </lineage>
</organism>
<name>A0ABD1RE35_9LAMI</name>